<gene>
    <name evidence="8" type="ORF">E1212_13340</name>
</gene>
<evidence type="ECO:0000256" key="1">
    <source>
        <dbReference type="ARBA" id="ARBA00001947"/>
    </source>
</evidence>
<dbReference type="InterPro" id="IPR036291">
    <property type="entry name" value="NAD(P)-bd_dom_sf"/>
</dbReference>
<dbReference type="Pfam" id="PF00107">
    <property type="entry name" value="ADH_zinc_N"/>
    <property type="match status" value="1"/>
</dbReference>
<evidence type="ECO:0000313" key="8">
    <source>
        <dbReference type="EMBL" id="TDC50924.1"/>
    </source>
</evidence>
<dbReference type="Proteomes" id="UP000295621">
    <property type="component" value="Unassembled WGS sequence"/>
</dbReference>
<dbReference type="PANTHER" id="PTHR43401">
    <property type="entry name" value="L-THREONINE 3-DEHYDROGENASE"/>
    <property type="match status" value="1"/>
</dbReference>
<evidence type="ECO:0000313" key="9">
    <source>
        <dbReference type="Proteomes" id="UP000295621"/>
    </source>
</evidence>
<dbReference type="Gene3D" id="3.90.180.10">
    <property type="entry name" value="Medium-chain alcohol dehydrogenases, catalytic domain"/>
    <property type="match status" value="1"/>
</dbReference>
<proteinExistence type="inferred from homology"/>
<dbReference type="OrthoDB" id="9797931at2"/>
<evidence type="ECO:0000256" key="2">
    <source>
        <dbReference type="ARBA" id="ARBA00022723"/>
    </source>
</evidence>
<dbReference type="AlphaFoldDB" id="A0A4R4RNA9"/>
<name>A0A4R4RNA9_9ACTN</name>
<comment type="caution">
    <text evidence="8">The sequence shown here is derived from an EMBL/GenBank/DDBJ whole genome shotgun (WGS) entry which is preliminary data.</text>
</comment>
<dbReference type="EMBL" id="SMKL01000026">
    <property type="protein sequence ID" value="TDC50924.1"/>
    <property type="molecule type" value="Genomic_DNA"/>
</dbReference>
<dbReference type="InterPro" id="IPR013154">
    <property type="entry name" value="ADH-like_N"/>
</dbReference>
<dbReference type="InterPro" id="IPR002328">
    <property type="entry name" value="ADH_Zn_CS"/>
</dbReference>
<accession>A0A4R4RNA9</accession>
<evidence type="ECO:0008006" key="10">
    <source>
        <dbReference type="Google" id="ProtNLM"/>
    </source>
</evidence>
<keyword evidence="2 5" id="KW-0479">Metal-binding</keyword>
<evidence type="ECO:0000259" key="6">
    <source>
        <dbReference type="Pfam" id="PF00107"/>
    </source>
</evidence>
<comment type="similarity">
    <text evidence="5">Belongs to the zinc-containing alcohol dehydrogenase family.</text>
</comment>
<feature type="domain" description="Alcohol dehydrogenase-like C-terminal" evidence="6">
    <location>
        <begin position="212"/>
        <end position="335"/>
    </location>
</feature>
<dbReference type="PROSITE" id="PS00059">
    <property type="entry name" value="ADH_ZINC"/>
    <property type="match status" value="1"/>
</dbReference>
<comment type="cofactor">
    <cofactor evidence="1 5">
        <name>Zn(2+)</name>
        <dbReference type="ChEBI" id="CHEBI:29105"/>
    </cofactor>
</comment>
<dbReference type="Gene3D" id="3.40.50.720">
    <property type="entry name" value="NAD(P)-binding Rossmann-like Domain"/>
    <property type="match status" value="1"/>
</dbReference>
<dbReference type="GO" id="GO:0016491">
    <property type="term" value="F:oxidoreductase activity"/>
    <property type="evidence" value="ECO:0007669"/>
    <property type="project" value="UniProtKB-KW"/>
</dbReference>
<keyword evidence="9" id="KW-1185">Reference proteome</keyword>
<dbReference type="InterPro" id="IPR013149">
    <property type="entry name" value="ADH-like_C"/>
</dbReference>
<dbReference type="Pfam" id="PF08240">
    <property type="entry name" value="ADH_N"/>
    <property type="match status" value="1"/>
</dbReference>
<dbReference type="SUPFAM" id="SSF50129">
    <property type="entry name" value="GroES-like"/>
    <property type="match status" value="1"/>
</dbReference>
<evidence type="ECO:0000259" key="7">
    <source>
        <dbReference type="Pfam" id="PF08240"/>
    </source>
</evidence>
<dbReference type="InterPro" id="IPR011032">
    <property type="entry name" value="GroES-like_sf"/>
</dbReference>
<evidence type="ECO:0000256" key="5">
    <source>
        <dbReference type="RuleBase" id="RU361277"/>
    </source>
</evidence>
<dbReference type="PANTHER" id="PTHR43401:SF2">
    <property type="entry name" value="L-THREONINE 3-DEHYDROGENASE"/>
    <property type="match status" value="1"/>
</dbReference>
<dbReference type="SUPFAM" id="SSF51735">
    <property type="entry name" value="NAD(P)-binding Rossmann-fold domains"/>
    <property type="match status" value="1"/>
</dbReference>
<keyword evidence="4" id="KW-0560">Oxidoreductase</keyword>
<evidence type="ECO:0000256" key="4">
    <source>
        <dbReference type="ARBA" id="ARBA00023002"/>
    </source>
</evidence>
<keyword evidence="3 5" id="KW-0862">Zinc</keyword>
<sequence length="388" mass="40013">MDPALHSVCASYTTDTLVVRGRSRQGGAAVMQALVKTHPGPGLELSDVPVPRPGPGEVLVRVAVAAVCGSDVARYRWSRNYEAGAAKDMTRDLPRILGHEFSGTIADVGPDAPPDLPAGTRVAIRNILGCGRCRSCVVGYASTCTRRRTIGVHTDGGYAEYAVVPAANCTVLDDGFDLHLAAALQPFAIATHAVDKAGLTPGATFAVWGLGPVGLGVVMAAALCGAAAVAAFDLNPERVAEARALGVPAYDPRETAPESVLAPRSAEALFDAAGAGAAVLEQAGTLVQRGPVVLIGNLPGRVDAELMPLIMAEQRILGVRSYSAPAWDRAVRTVASTPFHRTLGDEVPLGPAALERFELAASGGGRPFAVVPGSARNRAARAGAADRR</sequence>
<protein>
    <recommendedName>
        <fullName evidence="10">Alcohol dehydrogenase</fullName>
    </recommendedName>
</protein>
<feature type="domain" description="Alcohol dehydrogenase-like N-terminal" evidence="7">
    <location>
        <begin position="54"/>
        <end position="172"/>
    </location>
</feature>
<reference evidence="8 9" key="1">
    <citation type="submission" date="2019-02" db="EMBL/GenBank/DDBJ databases">
        <title>Draft genome sequences of novel Actinobacteria.</title>
        <authorList>
            <person name="Sahin N."/>
            <person name="Ay H."/>
            <person name="Saygin H."/>
        </authorList>
    </citation>
    <scope>NUCLEOTIDE SEQUENCE [LARGE SCALE GENOMIC DNA]</scope>
    <source>
        <strain evidence="8 9">KC603</strain>
    </source>
</reference>
<dbReference type="GO" id="GO:0008270">
    <property type="term" value="F:zinc ion binding"/>
    <property type="evidence" value="ECO:0007669"/>
    <property type="project" value="InterPro"/>
</dbReference>
<evidence type="ECO:0000256" key="3">
    <source>
        <dbReference type="ARBA" id="ARBA00022833"/>
    </source>
</evidence>
<dbReference type="InterPro" id="IPR050129">
    <property type="entry name" value="Zn_alcohol_dh"/>
</dbReference>
<organism evidence="8 9">
    <name type="scientific">Jiangella ureilytica</name>
    <dbReference type="NCBI Taxonomy" id="2530374"/>
    <lineage>
        <taxon>Bacteria</taxon>
        <taxon>Bacillati</taxon>
        <taxon>Actinomycetota</taxon>
        <taxon>Actinomycetes</taxon>
        <taxon>Jiangellales</taxon>
        <taxon>Jiangellaceae</taxon>
        <taxon>Jiangella</taxon>
    </lineage>
</organism>